<dbReference type="Proteomes" id="UP000694397">
    <property type="component" value="Chromosome 20"/>
</dbReference>
<reference evidence="1 2" key="1">
    <citation type="submission" date="2019-04" db="EMBL/GenBank/DDBJ databases">
        <authorList>
            <consortium name="Wellcome Sanger Institute Data Sharing"/>
        </authorList>
    </citation>
    <scope>NUCLEOTIDE SEQUENCE [LARGE SCALE GENOMIC DNA]</scope>
</reference>
<reference evidence="1" key="3">
    <citation type="submission" date="2025-09" db="UniProtKB">
        <authorList>
            <consortium name="Ensembl"/>
        </authorList>
    </citation>
    <scope>IDENTIFICATION</scope>
</reference>
<name>A0A8C9R8K3_SCLFO</name>
<organism evidence="1 2">
    <name type="scientific">Scleropages formosus</name>
    <name type="common">Asian bonytongue</name>
    <name type="synonym">Osteoglossum formosum</name>
    <dbReference type="NCBI Taxonomy" id="113540"/>
    <lineage>
        <taxon>Eukaryota</taxon>
        <taxon>Metazoa</taxon>
        <taxon>Chordata</taxon>
        <taxon>Craniata</taxon>
        <taxon>Vertebrata</taxon>
        <taxon>Euteleostomi</taxon>
        <taxon>Actinopterygii</taxon>
        <taxon>Neopterygii</taxon>
        <taxon>Teleostei</taxon>
        <taxon>Osteoglossocephala</taxon>
        <taxon>Osteoglossomorpha</taxon>
        <taxon>Osteoglossiformes</taxon>
        <taxon>Osteoglossidae</taxon>
        <taxon>Scleropages</taxon>
    </lineage>
</organism>
<dbReference type="Ensembl" id="ENSSFOT00015007208.2">
    <property type="protein sequence ID" value="ENSSFOP00015007099.2"/>
    <property type="gene ID" value="ENSSFOG00015004682.2"/>
</dbReference>
<keyword evidence="2" id="KW-1185">Reference proteome</keyword>
<dbReference type="OrthoDB" id="8947696at2759"/>
<accession>A0A8C9R8K3</accession>
<proteinExistence type="predicted"/>
<dbReference type="AlphaFoldDB" id="A0A8C9R8K3"/>
<sequence length="49" mass="5513">MCTTIMVLTTLAVILRRRFYIGTSARNHLLSVDLRQSAVLTGVQCDSWT</sequence>
<protein>
    <submittedName>
        <fullName evidence="1">Uncharacterized protein</fullName>
    </submittedName>
</protein>
<evidence type="ECO:0000313" key="1">
    <source>
        <dbReference type="Ensembl" id="ENSSFOP00015007099.2"/>
    </source>
</evidence>
<evidence type="ECO:0000313" key="2">
    <source>
        <dbReference type="Proteomes" id="UP000694397"/>
    </source>
</evidence>
<reference evidence="1" key="2">
    <citation type="submission" date="2025-08" db="UniProtKB">
        <authorList>
            <consortium name="Ensembl"/>
        </authorList>
    </citation>
    <scope>IDENTIFICATION</scope>
</reference>